<evidence type="ECO:0000256" key="6">
    <source>
        <dbReference type="SAM" id="MobiDB-lite"/>
    </source>
</evidence>
<comment type="similarity">
    <text evidence="2">Belongs to the calmodulin family.</text>
</comment>
<evidence type="ECO:0000256" key="3">
    <source>
        <dbReference type="ARBA" id="ARBA00022723"/>
    </source>
</evidence>
<evidence type="ECO:0000256" key="5">
    <source>
        <dbReference type="ARBA" id="ARBA00022837"/>
    </source>
</evidence>
<dbReference type="CDD" id="cd00051">
    <property type="entry name" value="EFh"/>
    <property type="match status" value="1"/>
</dbReference>
<dbReference type="InterPro" id="IPR002048">
    <property type="entry name" value="EF_hand_dom"/>
</dbReference>
<keyword evidence="5" id="KW-0106">Calcium</keyword>
<evidence type="ECO:0000259" key="7">
    <source>
        <dbReference type="PROSITE" id="PS50222"/>
    </source>
</evidence>
<reference evidence="8" key="1">
    <citation type="submission" date="2019-12" db="EMBL/GenBank/DDBJ databases">
        <authorList>
            <person name="Scholes J."/>
        </authorList>
    </citation>
    <scope>NUCLEOTIDE SEQUENCE</scope>
</reference>
<evidence type="ECO:0000256" key="1">
    <source>
        <dbReference type="ARBA" id="ARBA00003291"/>
    </source>
</evidence>
<dbReference type="SUPFAM" id="SSF47473">
    <property type="entry name" value="EF-hand"/>
    <property type="match status" value="1"/>
</dbReference>
<dbReference type="InterPro" id="IPR011992">
    <property type="entry name" value="EF-hand-dom_pair"/>
</dbReference>
<dbReference type="SMART" id="SM00054">
    <property type="entry name" value="EFh"/>
    <property type="match status" value="2"/>
</dbReference>
<dbReference type="EMBL" id="CACSLK010027752">
    <property type="protein sequence ID" value="CAA0828293.1"/>
    <property type="molecule type" value="Genomic_DNA"/>
</dbReference>
<sequence>MGDAIRFKRSPSKSSSSWSLSSSSWSLSSSFSDSEGIGVLVGVFLVFFVGIDVDAEEELKEAFKVFDKDQDGYICAEELQHVMISLGEKLSDEEVEQMIREADLDGDGQVNYDEFVKMMMMITI</sequence>
<feature type="compositionally biased region" description="Low complexity" evidence="6">
    <location>
        <begin position="12"/>
        <end position="32"/>
    </location>
</feature>
<keyword evidence="3" id="KW-0479">Metal-binding</keyword>
<feature type="region of interest" description="Disordered" evidence="6">
    <location>
        <begin position="1"/>
        <end position="32"/>
    </location>
</feature>
<feature type="domain" description="EF-hand" evidence="7">
    <location>
        <begin position="54"/>
        <end position="89"/>
    </location>
</feature>
<dbReference type="PANTHER" id="PTHR23050">
    <property type="entry name" value="CALCIUM BINDING PROTEIN"/>
    <property type="match status" value="1"/>
</dbReference>
<dbReference type="InterPro" id="IPR050145">
    <property type="entry name" value="Centrin_CML-like"/>
</dbReference>
<dbReference type="Proteomes" id="UP001153555">
    <property type="component" value="Unassembled WGS sequence"/>
</dbReference>
<keyword evidence="9" id="KW-1185">Reference proteome</keyword>
<evidence type="ECO:0000313" key="9">
    <source>
        <dbReference type="Proteomes" id="UP001153555"/>
    </source>
</evidence>
<dbReference type="Gene3D" id="1.10.238.10">
    <property type="entry name" value="EF-hand"/>
    <property type="match status" value="2"/>
</dbReference>
<dbReference type="PROSITE" id="PS00018">
    <property type="entry name" value="EF_HAND_1"/>
    <property type="match status" value="2"/>
</dbReference>
<dbReference type="Pfam" id="PF13499">
    <property type="entry name" value="EF-hand_7"/>
    <property type="match status" value="1"/>
</dbReference>
<evidence type="ECO:0000256" key="4">
    <source>
        <dbReference type="ARBA" id="ARBA00022737"/>
    </source>
</evidence>
<keyword evidence="4" id="KW-0677">Repeat</keyword>
<comment type="function">
    <text evidence="1">Potential calcium sensor.</text>
</comment>
<feature type="domain" description="EF-hand" evidence="7">
    <location>
        <begin position="90"/>
        <end position="124"/>
    </location>
</feature>
<dbReference type="GO" id="GO:0005509">
    <property type="term" value="F:calcium ion binding"/>
    <property type="evidence" value="ECO:0007669"/>
    <property type="project" value="InterPro"/>
</dbReference>
<dbReference type="AlphaFoldDB" id="A0A9N7RFZ5"/>
<proteinExistence type="inferred from homology"/>
<comment type="caution">
    <text evidence="8">The sequence shown here is derived from an EMBL/GenBank/DDBJ whole genome shotgun (WGS) entry which is preliminary data.</text>
</comment>
<protein>
    <submittedName>
        <fullName evidence="8">Calmodulin-like protein 8</fullName>
    </submittedName>
</protein>
<accession>A0A9N7RFZ5</accession>
<evidence type="ECO:0000256" key="2">
    <source>
        <dbReference type="ARBA" id="ARBA00009763"/>
    </source>
</evidence>
<name>A0A9N7RFZ5_STRHE</name>
<dbReference type="InterPro" id="IPR018247">
    <property type="entry name" value="EF_Hand_1_Ca_BS"/>
</dbReference>
<dbReference type="PROSITE" id="PS50222">
    <property type="entry name" value="EF_HAND_2"/>
    <property type="match status" value="2"/>
</dbReference>
<gene>
    <name evidence="8" type="ORF">SHERM_23988</name>
</gene>
<dbReference type="FunFam" id="1.10.238.10:FF:000327">
    <property type="entry name" value="Calmodulin-like protein 11"/>
    <property type="match status" value="1"/>
</dbReference>
<evidence type="ECO:0000313" key="8">
    <source>
        <dbReference type="EMBL" id="CAA0828293.1"/>
    </source>
</evidence>
<organism evidence="8 9">
    <name type="scientific">Striga hermonthica</name>
    <name type="common">Purple witchweed</name>
    <name type="synonym">Buchnera hermonthica</name>
    <dbReference type="NCBI Taxonomy" id="68872"/>
    <lineage>
        <taxon>Eukaryota</taxon>
        <taxon>Viridiplantae</taxon>
        <taxon>Streptophyta</taxon>
        <taxon>Embryophyta</taxon>
        <taxon>Tracheophyta</taxon>
        <taxon>Spermatophyta</taxon>
        <taxon>Magnoliopsida</taxon>
        <taxon>eudicotyledons</taxon>
        <taxon>Gunneridae</taxon>
        <taxon>Pentapetalae</taxon>
        <taxon>asterids</taxon>
        <taxon>lamiids</taxon>
        <taxon>Lamiales</taxon>
        <taxon>Orobanchaceae</taxon>
        <taxon>Buchnereae</taxon>
        <taxon>Striga</taxon>
    </lineage>
</organism>
<dbReference type="OrthoDB" id="26525at2759"/>